<dbReference type="GO" id="GO:0000287">
    <property type="term" value="F:magnesium ion binding"/>
    <property type="evidence" value="ECO:0007669"/>
    <property type="project" value="UniProtKB-UniRule"/>
</dbReference>
<evidence type="ECO:0000256" key="5">
    <source>
        <dbReference type="HAMAP-Rule" id="MF_00265"/>
    </source>
</evidence>
<name>A0A0K8NWL2_PISS1</name>
<dbReference type="GO" id="GO:0004540">
    <property type="term" value="F:RNA nuclease activity"/>
    <property type="evidence" value="ECO:0007669"/>
    <property type="project" value="InterPro"/>
</dbReference>
<keyword evidence="8" id="KW-1185">Reference proteome</keyword>
<dbReference type="InterPro" id="IPR022907">
    <property type="entry name" value="VapC_family"/>
</dbReference>
<keyword evidence="2 5" id="KW-0540">Nuclease</keyword>
<dbReference type="GO" id="GO:0090729">
    <property type="term" value="F:toxin activity"/>
    <property type="evidence" value="ECO:0007669"/>
    <property type="project" value="UniProtKB-KW"/>
</dbReference>
<feature type="binding site" evidence="5">
    <location>
        <position position="99"/>
    </location>
    <ligand>
        <name>Mg(2+)</name>
        <dbReference type="ChEBI" id="CHEBI:18420"/>
    </ligand>
</feature>
<dbReference type="InterPro" id="IPR002716">
    <property type="entry name" value="PIN_dom"/>
</dbReference>
<comment type="function">
    <text evidence="5">Toxic component of a toxin-antitoxin (TA) system. An RNase.</text>
</comment>
<dbReference type="Proteomes" id="UP000037660">
    <property type="component" value="Unassembled WGS sequence"/>
</dbReference>
<evidence type="ECO:0000256" key="4">
    <source>
        <dbReference type="ARBA" id="ARBA00022801"/>
    </source>
</evidence>
<comment type="cofactor">
    <cofactor evidence="5">
        <name>Mg(2+)</name>
        <dbReference type="ChEBI" id="CHEBI:18420"/>
    </cofactor>
</comment>
<accession>A0A0K8NWL2</accession>
<evidence type="ECO:0000313" key="7">
    <source>
        <dbReference type="EMBL" id="GAP34771.1"/>
    </source>
</evidence>
<feature type="binding site" evidence="5">
    <location>
        <position position="6"/>
    </location>
    <ligand>
        <name>Mg(2+)</name>
        <dbReference type="ChEBI" id="CHEBI:18420"/>
    </ligand>
</feature>
<keyword evidence="5" id="KW-0460">Magnesium</keyword>
<dbReference type="EC" id="3.1.-.-" evidence="5"/>
<keyword evidence="5" id="KW-0800">Toxin</keyword>
<reference evidence="7 8" key="2">
    <citation type="journal article" date="2016" name="Science">
        <title>A bacterium that degrades and assimilates poly(ethylene terephthalate).</title>
        <authorList>
            <person name="Yoshida S."/>
            <person name="Hiraga K."/>
            <person name="Takehana T."/>
            <person name="Taniguchi I."/>
            <person name="Yamaji H."/>
            <person name="Maeda Y."/>
            <person name="Toyohara K."/>
            <person name="Miyamoto K."/>
            <person name="Kimura Y."/>
            <person name="Oda K."/>
        </authorList>
    </citation>
    <scope>NUCLEOTIDE SEQUENCE [LARGE SCALE GENOMIC DNA]</scope>
    <source>
        <strain evidence="8">NBRC 110686 / TISTR 2288 / 201-F6</strain>
    </source>
</reference>
<evidence type="ECO:0000256" key="3">
    <source>
        <dbReference type="ARBA" id="ARBA00022723"/>
    </source>
</evidence>
<dbReference type="InterPro" id="IPR029060">
    <property type="entry name" value="PIN-like_dom_sf"/>
</dbReference>
<dbReference type="RefSeq" id="WP_054018883.1">
    <property type="nucleotide sequence ID" value="NZ_BBYR01000010.1"/>
</dbReference>
<feature type="domain" description="PIN" evidence="6">
    <location>
        <begin position="4"/>
        <end position="118"/>
    </location>
</feature>
<keyword evidence="3 5" id="KW-0479">Metal-binding</keyword>
<gene>
    <name evidence="5" type="primary">vapC</name>
    <name evidence="7" type="ORF">ISF6_0170</name>
</gene>
<comment type="caution">
    <text evidence="7">The sequence shown here is derived from an EMBL/GenBank/DDBJ whole genome shotgun (WGS) entry which is preliminary data.</text>
</comment>
<dbReference type="HAMAP" id="MF_00265">
    <property type="entry name" value="VapC_Nob1"/>
    <property type="match status" value="1"/>
</dbReference>
<dbReference type="SUPFAM" id="SSF88723">
    <property type="entry name" value="PIN domain-like"/>
    <property type="match status" value="1"/>
</dbReference>
<protein>
    <recommendedName>
        <fullName evidence="5">Ribonuclease VapC</fullName>
        <shortName evidence="5">RNase VapC</shortName>
        <ecNumber evidence="5">3.1.-.-</ecNumber>
    </recommendedName>
    <alternativeName>
        <fullName evidence="5">Toxin VapC</fullName>
    </alternativeName>
</protein>
<evidence type="ECO:0000259" key="6">
    <source>
        <dbReference type="Pfam" id="PF01850"/>
    </source>
</evidence>
<organism evidence="7 8">
    <name type="scientific">Piscinibacter sakaiensis</name>
    <name type="common">Ideonella sakaiensis</name>
    <dbReference type="NCBI Taxonomy" id="1547922"/>
    <lineage>
        <taxon>Bacteria</taxon>
        <taxon>Pseudomonadati</taxon>
        <taxon>Pseudomonadota</taxon>
        <taxon>Betaproteobacteria</taxon>
        <taxon>Burkholderiales</taxon>
        <taxon>Sphaerotilaceae</taxon>
        <taxon>Piscinibacter</taxon>
    </lineage>
</organism>
<dbReference type="CDD" id="cd18692">
    <property type="entry name" value="PIN_VapC-like"/>
    <property type="match status" value="1"/>
</dbReference>
<evidence type="ECO:0000256" key="1">
    <source>
        <dbReference type="ARBA" id="ARBA00022649"/>
    </source>
</evidence>
<dbReference type="Gene3D" id="3.40.50.1010">
    <property type="entry name" value="5'-nuclease"/>
    <property type="match status" value="1"/>
</dbReference>
<reference evidence="8" key="1">
    <citation type="submission" date="2015-07" db="EMBL/GenBank/DDBJ databases">
        <title>Discovery of a poly(ethylene terephthalate assimilation.</title>
        <authorList>
            <person name="Yoshida S."/>
            <person name="Hiraga K."/>
            <person name="Takehana T."/>
            <person name="Taniguchi I."/>
            <person name="Yamaji H."/>
            <person name="Maeda Y."/>
            <person name="Toyohara K."/>
            <person name="Miyamoto K."/>
            <person name="Kimura Y."/>
            <person name="Oda K."/>
        </authorList>
    </citation>
    <scope>NUCLEOTIDE SEQUENCE [LARGE SCALE GENOMIC DNA]</scope>
    <source>
        <strain evidence="8">NBRC 110686 / TISTR 2288 / 201-F6</strain>
    </source>
</reference>
<dbReference type="AlphaFoldDB" id="A0A0K8NWL2"/>
<comment type="similarity">
    <text evidence="5">Belongs to the PINc/VapC protein family.</text>
</comment>
<evidence type="ECO:0000256" key="2">
    <source>
        <dbReference type="ARBA" id="ARBA00022722"/>
    </source>
</evidence>
<dbReference type="EMBL" id="BBYR01000010">
    <property type="protein sequence ID" value="GAP34771.1"/>
    <property type="molecule type" value="Genomic_DNA"/>
</dbReference>
<dbReference type="STRING" id="1547922.ISF6_0170"/>
<dbReference type="Pfam" id="PF01850">
    <property type="entry name" value="PIN"/>
    <property type="match status" value="1"/>
</dbReference>
<sequence>MRSFIDTNVLVYADAADEPLRQAQALALIARHRREGTGVLSTQVLQEFANVALRKLRLPSLLVRERLAFYARFEVVAASAALIADALDLHASRGVAFYDALIVQAAAVAGCGELLSEDLQAGAVLAGVRIVNPFAA</sequence>
<dbReference type="GO" id="GO:0016787">
    <property type="term" value="F:hydrolase activity"/>
    <property type="evidence" value="ECO:0007669"/>
    <property type="project" value="UniProtKB-KW"/>
</dbReference>
<proteinExistence type="inferred from homology"/>
<dbReference type="OrthoDB" id="9792015at2"/>
<keyword evidence="4 5" id="KW-0378">Hydrolase</keyword>
<keyword evidence="1 5" id="KW-1277">Toxin-antitoxin system</keyword>
<evidence type="ECO:0000313" key="8">
    <source>
        <dbReference type="Proteomes" id="UP000037660"/>
    </source>
</evidence>